<evidence type="ECO:0000313" key="4">
    <source>
        <dbReference type="Proteomes" id="UP000319353"/>
    </source>
</evidence>
<dbReference type="Gene3D" id="1.10.3210.10">
    <property type="entry name" value="Hypothetical protein af1432"/>
    <property type="match status" value="1"/>
</dbReference>
<evidence type="ECO:0000259" key="2">
    <source>
        <dbReference type="SMART" id="SM00471"/>
    </source>
</evidence>
<name>A0A537L4Y0_9BACT</name>
<dbReference type="InterPro" id="IPR052722">
    <property type="entry name" value="PgpH_phosphodiesterase"/>
</dbReference>
<dbReference type="CDD" id="cd00077">
    <property type="entry name" value="HDc"/>
    <property type="match status" value="1"/>
</dbReference>
<protein>
    <submittedName>
        <fullName evidence="3">HDIG domain-containing protein</fullName>
    </submittedName>
</protein>
<dbReference type="Pfam" id="PF07698">
    <property type="entry name" value="7TM-7TMR_HD"/>
    <property type="match status" value="1"/>
</dbReference>
<accession>A0A537L4Y0</accession>
<feature type="transmembrane region" description="Helical" evidence="1">
    <location>
        <begin position="127"/>
        <end position="148"/>
    </location>
</feature>
<organism evidence="3 4">
    <name type="scientific">Candidatus Segetimicrobium genomatis</name>
    <dbReference type="NCBI Taxonomy" id="2569760"/>
    <lineage>
        <taxon>Bacteria</taxon>
        <taxon>Bacillati</taxon>
        <taxon>Candidatus Sysuimicrobiota</taxon>
        <taxon>Candidatus Sysuimicrobiia</taxon>
        <taxon>Candidatus Sysuimicrobiales</taxon>
        <taxon>Candidatus Segetimicrobiaceae</taxon>
        <taxon>Candidatus Segetimicrobium</taxon>
    </lineage>
</organism>
<sequence length="401" mass="43844">MRTCDSTNRRSGRRTGCSWSGVLPSCSPWDSTAAGAVLIAVLLRPRLALYTAAVIGMLVATVAGGDVRLGLVTFIGSSVGVYAIKRIVHRTDLMRAGAWVGGANAVSVLALNLMDQMPWYPDIATDAIYGSVNGVIVGIIAIGTLPYLEQLFGLVTPIKLLELSNPSRPLLRRLQVEAAGTYHHSLIVANLAEAAAEAIGADSLLVRVGAYYHDVGKIRRPVFFVENQAGVENPHDKMAPSLSALTVLSHVRDGLELAREYGLPSAVADFIPQHHGTNLIAYFYHQALQRGDAVNEEVFRYEGPKPQSREAAVVMVADAVEGATRALPRPTPDRIEQTVRRIIREKLDDGQLNECPLTFRDLDVIARTFTRLLATMFHPRIEYPELERDLRAGQRDRAPVR</sequence>
<dbReference type="InterPro" id="IPR011621">
    <property type="entry name" value="Metal-dep_PHydrolase_7TM_intra"/>
</dbReference>
<dbReference type="EMBL" id="VBAL01000065">
    <property type="protein sequence ID" value="TMJ03059.1"/>
    <property type="molecule type" value="Genomic_DNA"/>
</dbReference>
<dbReference type="Proteomes" id="UP000319353">
    <property type="component" value="Unassembled WGS sequence"/>
</dbReference>
<evidence type="ECO:0000313" key="3">
    <source>
        <dbReference type="EMBL" id="TMJ03059.1"/>
    </source>
</evidence>
<keyword evidence="1" id="KW-1133">Transmembrane helix</keyword>
<feature type="domain" description="HD/PDEase" evidence="2">
    <location>
        <begin position="177"/>
        <end position="332"/>
    </location>
</feature>
<dbReference type="NCBIfam" id="TIGR00277">
    <property type="entry name" value="HDIG"/>
    <property type="match status" value="1"/>
</dbReference>
<dbReference type="SMART" id="SM00471">
    <property type="entry name" value="HDc"/>
    <property type="match status" value="1"/>
</dbReference>
<dbReference type="InterPro" id="IPR006675">
    <property type="entry name" value="HDIG_dom"/>
</dbReference>
<evidence type="ECO:0000256" key="1">
    <source>
        <dbReference type="SAM" id="Phobius"/>
    </source>
</evidence>
<proteinExistence type="predicted"/>
<dbReference type="PANTHER" id="PTHR36442:SF1">
    <property type="entry name" value="CYCLIC-DI-AMP PHOSPHODIESTERASE PGPH"/>
    <property type="match status" value="1"/>
</dbReference>
<dbReference type="PANTHER" id="PTHR36442">
    <property type="entry name" value="CYCLIC-DI-AMP PHOSPHODIESTERASE PGPH"/>
    <property type="match status" value="1"/>
</dbReference>
<dbReference type="Pfam" id="PF01966">
    <property type="entry name" value="HD"/>
    <property type="match status" value="1"/>
</dbReference>
<keyword evidence="1" id="KW-0812">Transmembrane</keyword>
<dbReference type="InterPro" id="IPR003607">
    <property type="entry name" value="HD/PDEase_dom"/>
</dbReference>
<dbReference type="AlphaFoldDB" id="A0A537L4Y0"/>
<gene>
    <name evidence="3" type="ORF">E6H01_05870</name>
</gene>
<dbReference type="InterPro" id="IPR006674">
    <property type="entry name" value="HD_domain"/>
</dbReference>
<feature type="transmembrane region" description="Helical" evidence="1">
    <location>
        <begin position="96"/>
        <end position="115"/>
    </location>
</feature>
<keyword evidence="1" id="KW-0472">Membrane</keyword>
<reference evidence="3 4" key="1">
    <citation type="journal article" date="2019" name="Nat. Microbiol.">
        <title>Mediterranean grassland soil C-N compound turnover is dependent on rainfall and depth, and is mediated by genomically divergent microorganisms.</title>
        <authorList>
            <person name="Diamond S."/>
            <person name="Andeer P.F."/>
            <person name="Li Z."/>
            <person name="Crits-Christoph A."/>
            <person name="Burstein D."/>
            <person name="Anantharaman K."/>
            <person name="Lane K.R."/>
            <person name="Thomas B.C."/>
            <person name="Pan C."/>
            <person name="Northen T.R."/>
            <person name="Banfield J.F."/>
        </authorList>
    </citation>
    <scope>NUCLEOTIDE SEQUENCE [LARGE SCALE GENOMIC DNA]</scope>
    <source>
        <strain evidence="3">NP_4</strain>
    </source>
</reference>
<comment type="caution">
    <text evidence="3">The sequence shown here is derived from an EMBL/GenBank/DDBJ whole genome shotgun (WGS) entry which is preliminary data.</text>
</comment>
<dbReference type="SUPFAM" id="SSF109604">
    <property type="entry name" value="HD-domain/PDEase-like"/>
    <property type="match status" value="1"/>
</dbReference>